<dbReference type="EMBL" id="AMQM01009489">
    <property type="status" value="NOT_ANNOTATED_CDS"/>
    <property type="molecule type" value="Genomic_DNA"/>
</dbReference>
<keyword evidence="3" id="KW-1185">Reference proteome</keyword>
<gene>
    <name evidence="2" type="primary">20209444</name>
    <name evidence="1" type="ORF">HELRODRAFT_184246</name>
</gene>
<accession>T1FKU5</accession>
<dbReference type="InParanoid" id="T1FKU5"/>
<dbReference type="RefSeq" id="XP_009017752.1">
    <property type="nucleotide sequence ID" value="XM_009019504.1"/>
</dbReference>
<name>T1FKU5_HELRO</name>
<dbReference type="AlphaFoldDB" id="T1FKU5"/>
<reference evidence="2" key="3">
    <citation type="submission" date="2015-06" db="UniProtKB">
        <authorList>
            <consortium name="EnsemblMetazoa"/>
        </authorList>
    </citation>
    <scope>IDENTIFICATION</scope>
</reference>
<dbReference type="CTD" id="20209444"/>
<dbReference type="GeneID" id="20209444"/>
<dbReference type="EMBL" id="KB096503">
    <property type="protein sequence ID" value="ESO04151.1"/>
    <property type="molecule type" value="Genomic_DNA"/>
</dbReference>
<sequence>MALELPLWRPPTDGIRHNFEKNINIKDRILESPPWYLATADSQHTPSEPYRCKNPINGVLASTIVFSKAKISFERYQIFITFIPQVHSTTNLQRSYCLFFSIAYKPWHKSSGFSSAVDYYAQNKAQTPKKLLEAEKFAYFIFFI</sequence>
<proteinExistence type="predicted"/>
<dbReference type="Proteomes" id="UP000015101">
    <property type="component" value="Unassembled WGS sequence"/>
</dbReference>
<dbReference type="KEGG" id="hro:HELRODRAFT_184246"/>
<reference evidence="1 3" key="2">
    <citation type="journal article" date="2013" name="Nature">
        <title>Insights into bilaterian evolution from three spiralian genomes.</title>
        <authorList>
            <person name="Simakov O."/>
            <person name="Marletaz F."/>
            <person name="Cho S.J."/>
            <person name="Edsinger-Gonzales E."/>
            <person name="Havlak P."/>
            <person name="Hellsten U."/>
            <person name="Kuo D.H."/>
            <person name="Larsson T."/>
            <person name="Lv J."/>
            <person name="Arendt D."/>
            <person name="Savage R."/>
            <person name="Osoegawa K."/>
            <person name="de Jong P."/>
            <person name="Grimwood J."/>
            <person name="Chapman J.A."/>
            <person name="Shapiro H."/>
            <person name="Aerts A."/>
            <person name="Otillar R.P."/>
            <person name="Terry A.Y."/>
            <person name="Boore J.L."/>
            <person name="Grigoriev I.V."/>
            <person name="Lindberg D.R."/>
            <person name="Seaver E.C."/>
            <person name="Weisblat D.A."/>
            <person name="Putnam N.H."/>
            <person name="Rokhsar D.S."/>
        </authorList>
    </citation>
    <scope>NUCLEOTIDE SEQUENCE</scope>
</reference>
<organism evidence="2 3">
    <name type="scientific">Helobdella robusta</name>
    <name type="common">Californian leech</name>
    <dbReference type="NCBI Taxonomy" id="6412"/>
    <lineage>
        <taxon>Eukaryota</taxon>
        <taxon>Metazoa</taxon>
        <taxon>Spiralia</taxon>
        <taxon>Lophotrochozoa</taxon>
        <taxon>Annelida</taxon>
        <taxon>Clitellata</taxon>
        <taxon>Hirudinea</taxon>
        <taxon>Rhynchobdellida</taxon>
        <taxon>Glossiphoniidae</taxon>
        <taxon>Helobdella</taxon>
    </lineage>
</organism>
<dbReference type="HOGENOM" id="CLU_1798535_0_0_1"/>
<reference evidence="3" key="1">
    <citation type="submission" date="2012-12" db="EMBL/GenBank/DDBJ databases">
        <authorList>
            <person name="Hellsten U."/>
            <person name="Grimwood J."/>
            <person name="Chapman J.A."/>
            <person name="Shapiro H."/>
            <person name="Aerts A."/>
            <person name="Otillar R.P."/>
            <person name="Terry A.Y."/>
            <person name="Boore J.L."/>
            <person name="Simakov O."/>
            <person name="Marletaz F."/>
            <person name="Cho S.-J."/>
            <person name="Edsinger-Gonzales E."/>
            <person name="Havlak P."/>
            <person name="Kuo D.-H."/>
            <person name="Larsson T."/>
            <person name="Lv J."/>
            <person name="Arendt D."/>
            <person name="Savage R."/>
            <person name="Osoegawa K."/>
            <person name="de Jong P."/>
            <person name="Lindberg D.R."/>
            <person name="Seaver E.C."/>
            <person name="Weisblat D.A."/>
            <person name="Putnam N.H."/>
            <person name="Grigoriev I.V."/>
            <person name="Rokhsar D.S."/>
        </authorList>
    </citation>
    <scope>NUCLEOTIDE SEQUENCE</scope>
</reference>
<evidence type="ECO:0000313" key="2">
    <source>
        <dbReference type="EnsemblMetazoa" id="HelroP184246"/>
    </source>
</evidence>
<evidence type="ECO:0000313" key="1">
    <source>
        <dbReference type="EMBL" id="ESO04151.1"/>
    </source>
</evidence>
<dbReference type="EnsemblMetazoa" id="HelroT184246">
    <property type="protein sequence ID" value="HelroP184246"/>
    <property type="gene ID" value="HelroG184246"/>
</dbReference>
<evidence type="ECO:0000313" key="3">
    <source>
        <dbReference type="Proteomes" id="UP000015101"/>
    </source>
</evidence>
<protein>
    <submittedName>
        <fullName evidence="1 2">Uncharacterized protein</fullName>
    </submittedName>
</protein>